<feature type="compositionally biased region" description="Basic and acidic residues" evidence="1">
    <location>
        <begin position="39"/>
        <end position="55"/>
    </location>
</feature>
<feature type="compositionally biased region" description="Low complexity" evidence="1">
    <location>
        <begin position="93"/>
        <end position="114"/>
    </location>
</feature>
<comment type="caution">
    <text evidence="2">The sequence shown here is derived from an EMBL/GenBank/DDBJ whole genome shotgun (WGS) entry which is preliminary data.</text>
</comment>
<accession>A0ABP0K0Y2</accession>
<feature type="compositionally biased region" description="Polar residues" evidence="1">
    <location>
        <begin position="159"/>
        <end position="170"/>
    </location>
</feature>
<evidence type="ECO:0000313" key="3">
    <source>
        <dbReference type="Proteomes" id="UP001642484"/>
    </source>
</evidence>
<proteinExistence type="predicted"/>
<keyword evidence="3" id="KW-1185">Reference proteome</keyword>
<protein>
    <submittedName>
        <fullName evidence="2">Uncharacterized protein</fullName>
    </submittedName>
</protein>
<evidence type="ECO:0000313" key="2">
    <source>
        <dbReference type="EMBL" id="CAK9020196.1"/>
    </source>
</evidence>
<organism evidence="2 3">
    <name type="scientific">Durusdinium trenchii</name>
    <dbReference type="NCBI Taxonomy" id="1381693"/>
    <lineage>
        <taxon>Eukaryota</taxon>
        <taxon>Sar</taxon>
        <taxon>Alveolata</taxon>
        <taxon>Dinophyceae</taxon>
        <taxon>Suessiales</taxon>
        <taxon>Symbiodiniaceae</taxon>
        <taxon>Durusdinium</taxon>
    </lineage>
</organism>
<name>A0ABP0K0Y2_9DINO</name>
<feature type="compositionally biased region" description="Pro residues" evidence="1">
    <location>
        <begin position="70"/>
        <end position="87"/>
    </location>
</feature>
<sequence length="198" mass="20779">MKGRRPPPDWGEGVLDSIGLGLSSVPHEHDAPEANASQIKEETLNLPPDDLHDFQLPEGALDAATDASLPAPPTPLPSPMLEVPPTPAEDFRSSWASPASPMASPMASPAVPSPLWQPLDASASPDALHPLPSPVLRSPRGLRIIRRPEASPKRLPQGGPQSASEPSRQPSHPPSDPLGPQSGGDQAPKANETNEKPD</sequence>
<dbReference type="EMBL" id="CAXAMN010007058">
    <property type="protein sequence ID" value="CAK9020196.1"/>
    <property type="molecule type" value="Genomic_DNA"/>
</dbReference>
<feature type="compositionally biased region" description="Low complexity" evidence="1">
    <location>
        <begin position="60"/>
        <end position="69"/>
    </location>
</feature>
<reference evidence="2 3" key="1">
    <citation type="submission" date="2024-02" db="EMBL/GenBank/DDBJ databases">
        <authorList>
            <person name="Chen Y."/>
            <person name="Shah S."/>
            <person name="Dougan E. K."/>
            <person name="Thang M."/>
            <person name="Chan C."/>
        </authorList>
    </citation>
    <scope>NUCLEOTIDE SEQUENCE [LARGE SCALE GENOMIC DNA]</scope>
</reference>
<gene>
    <name evidence="2" type="ORF">CCMP2556_LOCUS13966</name>
</gene>
<feature type="region of interest" description="Disordered" evidence="1">
    <location>
        <begin position="1"/>
        <end position="198"/>
    </location>
</feature>
<evidence type="ECO:0000256" key="1">
    <source>
        <dbReference type="SAM" id="MobiDB-lite"/>
    </source>
</evidence>
<dbReference type="Proteomes" id="UP001642484">
    <property type="component" value="Unassembled WGS sequence"/>
</dbReference>